<reference evidence="1 2" key="1">
    <citation type="journal article" date="2023" name="Hortic Res">
        <title>Pangenome of water caltrop reveals structural variations and asymmetric subgenome divergence after allopolyploidization.</title>
        <authorList>
            <person name="Zhang X."/>
            <person name="Chen Y."/>
            <person name="Wang L."/>
            <person name="Yuan Y."/>
            <person name="Fang M."/>
            <person name="Shi L."/>
            <person name="Lu R."/>
            <person name="Comes H.P."/>
            <person name="Ma Y."/>
            <person name="Chen Y."/>
            <person name="Huang G."/>
            <person name="Zhou Y."/>
            <person name="Zheng Z."/>
            <person name="Qiu Y."/>
        </authorList>
    </citation>
    <scope>NUCLEOTIDE SEQUENCE [LARGE SCALE GENOMIC DNA]</scope>
    <source>
        <strain evidence="1">F231</strain>
    </source>
</reference>
<keyword evidence="2" id="KW-1185">Reference proteome</keyword>
<name>A0AAN7KGT6_TRANT</name>
<gene>
    <name evidence="1" type="ORF">SAY86_014607</name>
</gene>
<dbReference type="EMBL" id="JAXQNO010000022">
    <property type="protein sequence ID" value="KAK4766856.1"/>
    <property type="molecule type" value="Genomic_DNA"/>
</dbReference>
<evidence type="ECO:0000313" key="2">
    <source>
        <dbReference type="Proteomes" id="UP001346149"/>
    </source>
</evidence>
<proteinExistence type="predicted"/>
<sequence length="114" mass="12526">MQIFQLVSTSVAVIVSSLYEYVCSGKDHVRTLPVLSAVKSSSHTGAPSHRGVPSLQYEKRRMYGSPLQACKHPAHRHINSVEGAGKGEQGVLRGLQRAEERIARSSREVCFCFS</sequence>
<comment type="caution">
    <text evidence="1">The sequence shown here is derived from an EMBL/GenBank/DDBJ whole genome shotgun (WGS) entry which is preliminary data.</text>
</comment>
<dbReference type="AlphaFoldDB" id="A0AAN7KGT6"/>
<dbReference type="Proteomes" id="UP001346149">
    <property type="component" value="Unassembled WGS sequence"/>
</dbReference>
<protein>
    <submittedName>
        <fullName evidence="1">Uncharacterized protein</fullName>
    </submittedName>
</protein>
<evidence type="ECO:0000313" key="1">
    <source>
        <dbReference type="EMBL" id="KAK4766856.1"/>
    </source>
</evidence>
<organism evidence="1 2">
    <name type="scientific">Trapa natans</name>
    <name type="common">Water chestnut</name>
    <dbReference type="NCBI Taxonomy" id="22666"/>
    <lineage>
        <taxon>Eukaryota</taxon>
        <taxon>Viridiplantae</taxon>
        <taxon>Streptophyta</taxon>
        <taxon>Embryophyta</taxon>
        <taxon>Tracheophyta</taxon>
        <taxon>Spermatophyta</taxon>
        <taxon>Magnoliopsida</taxon>
        <taxon>eudicotyledons</taxon>
        <taxon>Gunneridae</taxon>
        <taxon>Pentapetalae</taxon>
        <taxon>rosids</taxon>
        <taxon>malvids</taxon>
        <taxon>Myrtales</taxon>
        <taxon>Lythraceae</taxon>
        <taxon>Trapa</taxon>
    </lineage>
</organism>
<accession>A0AAN7KGT6</accession>